<name>A0ABR6JKG7_9XANT</name>
<accession>A0ABR6JKG7</accession>
<dbReference type="Proteomes" id="UP000554726">
    <property type="component" value="Unassembled WGS sequence"/>
</dbReference>
<organism evidence="1 2">
    <name type="scientific">Xanthomonas cannabis</name>
    <dbReference type="NCBI Taxonomy" id="1885674"/>
    <lineage>
        <taxon>Bacteria</taxon>
        <taxon>Pseudomonadati</taxon>
        <taxon>Pseudomonadota</taxon>
        <taxon>Gammaproteobacteria</taxon>
        <taxon>Lysobacterales</taxon>
        <taxon>Lysobacteraceae</taxon>
        <taxon>Xanthomonas</taxon>
    </lineage>
</organism>
<proteinExistence type="predicted"/>
<comment type="caution">
    <text evidence="1">The sequence shown here is derived from an EMBL/GenBank/DDBJ whole genome shotgun (WGS) entry which is preliminary data.</text>
</comment>
<keyword evidence="2" id="KW-1185">Reference proteome</keyword>
<reference evidence="1 2" key="1">
    <citation type="submission" date="2020-08" db="EMBL/GenBank/DDBJ databases">
        <title>Studying the diversity of plant-associated saprophytic bacteria and their role in host health and plant-pathogen interactions.</title>
        <authorList>
            <person name="Potnis N."/>
        </authorList>
    </citation>
    <scope>NUCLEOTIDE SEQUENCE [LARGE SCALE GENOMIC DNA]</scope>
    <source>
        <strain evidence="1 2">F16</strain>
    </source>
</reference>
<evidence type="ECO:0000313" key="2">
    <source>
        <dbReference type="Proteomes" id="UP000554726"/>
    </source>
</evidence>
<gene>
    <name evidence="1" type="ORF">FHR60_001471</name>
</gene>
<sequence>MIELNDLLEKAGILPGEVMVMRHRPTEAELRAALPWLASEQRELYNAY</sequence>
<evidence type="ECO:0000313" key="1">
    <source>
        <dbReference type="EMBL" id="MBB4592831.1"/>
    </source>
</evidence>
<dbReference type="EMBL" id="JACHNS010000002">
    <property type="protein sequence ID" value="MBB4592831.1"/>
    <property type="molecule type" value="Genomic_DNA"/>
</dbReference>
<dbReference type="RefSeq" id="WP_184439757.1">
    <property type="nucleotide sequence ID" value="NZ_JACIJW010000001.1"/>
</dbReference>
<protein>
    <submittedName>
        <fullName evidence="1">Uncharacterized protein</fullName>
    </submittedName>
</protein>